<dbReference type="Gene3D" id="1.25.40.10">
    <property type="entry name" value="Tetratricopeptide repeat domain"/>
    <property type="match status" value="2"/>
</dbReference>
<reference evidence="2" key="1">
    <citation type="submission" date="2020-06" db="EMBL/GenBank/DDBJ databases">
        <title>Draft genomic sequence of Geomonas sp. Red330.</title>
        <authorList>
            <person name="Itoh H."/>
            <person name="Zhenxing X."/>
            <person name="Ushijima N."/>
            <person name="Masuda Y."/>
            <person name="Shiratori Y."/>
            <person name="Senoo K."/>
        </authorList>
    </citation>
    <scope>NUCLEOTIDE SEQUENCE [LARGE SCALE GENOMIC DNA]</scope>
    <source>
        <strain evidence="2">Red330</strain>
    </source>
</reference>
<sequence>MLRIKVRPHHGFTRVELFFQAPPDYQLTRGSDRVRLLVRQADAPGFKGLRGYRDQNLGGIICSSRQDHLQLTVPTRQPDTGVALVDFVAPTVLTLDIGPSLKRPNRVDVLPGREPILSGVEQFVRDYSTPAPAALPFTPTDTKTLKRLLPEQEVKLFELAEGALYKEKASDALKLLANFQGKSPQVRALAGFRSAQALVQLERYDEARKAYDAAAALWPEYPGQSPELMQTLADLKARSGDYQGARRLLGDLVGRMAGTGYVPQLVNRLAELSARHGNAAQARNLYRTVAAHAAGTPPAQRARMKLVDGELFSISRDRYQELSDRYQQIYGSPCDFPLRDEALYKLALVQGLYGPARAGLGTAIAYQQRYPRGIFSTIVKKMREELLVPALGESWTGRRYQELVQLALENKEYLTRCFADPEFAPRLAQSCQKAGMLNQELALFGYLLERPWAGGSAPFMLGRLIDDALAVGNRPLAQASARSFLARYPSDPRTQGLHELLARMAFEQGDLKQVASELAFLNQKGRSALSPESNYYLGKALVAGNDWPGAERALSRFCAAPPAGSNLLADSYLMLLNGRSALKQYPAALETCRAGLKVTGGENAALFRYKMGEIYLQLKMVREAKAAWEEVVKMKEAGTWAKLASESLADLGWRLKIAGELP</sequence>
<dbReference type="AlphaFoldDB" id="A0A6V8MF17"/>
<dbReference type="Proteomes" id="UP000556026">
    <property type="component" value="Unassembled WGS sequence"/>
</dbReference>
<accession>A0A6V8MF17</accession>
<keyword evidence="2" id="KW-1185">Reference proteome</keyword>
<evidence type="ECO:0000313" key="2">
    <source>
        <dbReference type="Proteomes" id="UP000556026"/>
    </source>
</evidence>
<dbReference type="InterPro" id="IPR011990">
    <property type="entry name" value="TPR-like_helical_dom_sf"/>
</dbReference>
<protein>
    <submittedName>
        <fullName evidence="1">Lipoprotein</fullName>
    </submittedName>
</protein>
<name>A0A6V8MF17_9BACT</name>
<keyword evidence="1" id="KW-0449">Lipoprotein</keyword>
<comment type="caution">
    <text evidence="1">The sequence shown here is derived from an EMBL/GenBank/DDBJ whole genome shotgun (WGS) entry which is preliminary data.</text>
</comment>
<organism evidence="1 2">
    <name type="scientific">Geomonas silvestris</name>
    <dbReference type="NCBI Taxonomy" id="2740184"/>
    <lineage>
        <taxon>Bacteria</taxon>
        <taxon>Pseudomonadati</taxon>
        <taxon>Thermodesulfobacteriota</taxon>
        <taxon>Desulfuromonadia</taxon>
        <taxon>Geobacterales</taxon>
        <taxon>Geobacteraceae</taxon>
        <taxon>Geomonas</taxon>
    </lineage>
</organism>
<proteinExistence type="predicted"/>
<dbReference type="SUPFAM" id="SSF48452">
    <property type="entry name" value="TPR-like"/>
    <property type="match status" value="2"/>
</dbReference>
<evidence type="ECO:0000313" key="1">
    <source>
        <dbReference type="EMBL" id="GFO58600.1"/>
    </source>
</evidence>
<dbReference type="InterPro" id="IPR019734">
    <property type="entry name" value="TPR_rpt"/>
</dbReference>
<dbReference type="SMART" id="SM00028">
    <property type="entry name" value="TPR"/>
    <property type="match status" value="3"/>
</dbReference>
<dbReference type="EMBL" id="BLXX01000002">
    <property type="protein sequence ID" value="GFO58600.1"/>
    <property type="molecule type" value="Genomic_DNA"/>
</dbReference>
<gene>
    <name evidence="1" type="ORF">GMST_09250</name>
</gene>
<dbReference type="Pfam" id="PF13432">
    <property type="entry name" value="TPR_16"/>
    <property type="match status" value="2"/>
</dbReference>